<keyword evidence="6 8" id="KW-1133">Transmembrane helix</keyword>
<comment type="function">
    <text evidence="8 9">Involved in peptidoglycan biosynthesis. Transports lipid-linked peptidoglycan precursors from the inner to the outer leaflet of the cytoplasmic membrane.</text>
</comment>
<dbReference type="GO" id="GO:0071555">
    <property type="term" value="P:cell wall organization"/>
    <property type="evidence" value="ECO:0007669"/>
    <property type="project" value="UniProtKB-UniRule"/>
</dbReference>
<feature type="transmembrane region" description="Helical" evidence="8">
    <location>
        <begin position="48"/>
        <end position="70"/>
    </location>
</feature>
<dbReference type="GO" id="GO:0005886">
    <property type="term" value="C:plasma membrane"/>
    <property type="evidence" value="ECO:0007669"/>
    <property type="project" value="UniProtKB-SubCell"/>
</dbReference>
<dbReference type="PANTHER" id="PTHR47019">
    <property type="entry name" value="LIPID II FLIPPASE MURJ"/>
    <property type="match status" value="1"/>
</dbReference>
<dbReference type="InterPro" id="IPR051050">
    <property type="entry name" value="Lipid_II_flippase_MurJ/MviN"/>
</dbReference>
<dbReference type="RefSeq" id="WP_039259552.1">
    <property type="nucleotide sequence ID" value="NZ_JDRY01000037.1"/>
</dbReference>
<dbReference type="AlphaFoldDB" id="A0A0A0II68"/>
<feature type="transmembrane region" description="Helical" evidence="8">
    <location>
        <begin position="82"/>
        <end position="103"/>
    </location>
</feature>
<evidence type="ECO:0000256" key="5">
    <source>
        <dbReference type="ARBA" id="ARBA00022984"/>
    </source>
</evidence>
<feature type="transmembrane region" description="Helical" evidence="8">
    <location>
        <begin position="475"/>
        <end position="496"/>
    </location>
</feature>
<dbReference type="GO" id="GO:0034204">
    <property type="term" value="P:lipid translocation"/>
    <property type="evidence" value="ECO:0007669"/>
    <property type="project" value="TreeGrafter"/>
</dbReference>
<feature type="transmembrane region" description="Helical" evidence="8">
    <location>
        <begin position="271"/>
        <end position="292"/>
    </location>
</feature>
<dbReference type="Pfam" id="PF03023">
    <property type="entry name" value="MurJ"/>
    <property type="match status" value="1"/>
</dbReference>
<dbReference type="PRINTS" id="PR01806">
    <property type="entry name" value="VIRFACTRMVIN"/>
</dbReference>
<keyword evidence="8 9" id="KW-0961">Cell wall biogenesis/degradation</keyword>
<keyword evidence="7 8" id="KW-0472">Membrane</keyword>
<keyword evidence="5 8" id="KW-0573">Peptidoglycan synthesis</keyword>
<proteinExistence type="inferred from homology"/>
<feature type="transmembrane region" description="Helical" evidence="8">
    <location>
        <begin position="446"/>
        <end position="469"/>
    </location>
</feature>
<dbReference type="PIRSF" id="PIRSF002869">
    <property type="entry name" value="MviN"/>
    <property type="match status" value="1"/>
</dbReference>
<name>A0A0A0II68_CLOBO</name>
<keyword evidence="3 8" id="KW-0812">Transmembrane</keyword>
<evidence type="ECO:0000256" key="7">
    <source>
        <dbReference type="ARBA" id="ARBA00023136"/>
    </source>
</evidence>
<dbReference type="NCBIfam" id="TIGR01695">
    <property type="entry name" value="murJ_mviN"/>
    <property type="match status" value="1"/>
</dbReference>
<dbReference type="PANTHER" id="PTHR47019:SF1">
    <property type="entry name" value="LIPID II FLIPPASE MURJ"/>
    <property type="match status" value="1"/>
</dbReference>
<comment type="caution">
    <text evidence="10">The sequence shown here is derived from an EMBL/GenBank/DDBJ whole genome shotgun (WGS) entry which is preliminary data.</text>
</comment>
<organism evidence="10 11">
    <name type="scientific">Clostridium botulinum C/D str. DC5</name>
    <dbReference type="NCBI Taxonomy" id="1443128"/>
    <lineage>
        <taxon>Bacteria</taxon>
        <taxon>Bacillati</taxon>
        <taxon>Bacillota</taxon>
        <taxon>Clostridia</taxon>
        <taxon>Eubacteriales</taxon>
        <taxon>Clostridiaceae</taxon>
        <taxon>Clostridium</taxon>
    </lineage>
</organism>
<feature type="transmembrane region" description="Helical" evidence="8">
    <location>
        <begin position="385"/>
        <end position="402"/>
    </location>
</feature>
<dbReference type="UniPathway" id="UPA00219"/>
<feature type="transmembrane region" description="Helical" evidence="8">
    <location>
        <begin position="183"/>
        <end position="206"/>
    </location>
</feature>
<dbReference type="InterPro" id="IPR004268">
    <property type="entry name" value="MurJ"/>
</dbReference>
<evidence type="ECO:0000256" key="4">
    <source>
        <dbReference type="ARBA" id="ARBA00022960"/>
    </source>
</evidence>
<comment type="similarity">
    <text evidence="8 9">Belongs to the MurJ/MviN family.</text>
</comment>
<comment type="pathway">
    <text evidence="8">Cell wall biogenesis; peptidoglycan biosynthesis.</text>
</comment>
<evidence type="ECO:0000256" key="8">
    <source>
        <dbReference type="HAMAP-Rule" id="MF_02078"/>
    </source>
</evidence>
<evidence type="ECO:0000256" key="9">
    <source>
        <dbReference type="PIRNR" id="PIRNR002869"/>
    </source>
</evidence>
<dbReference type="GO" id="GO:0015648">
    <property type="term" value="F:lipid-linked peptidoglycan transporter activity"/>
    <property type="evidence" value="ECO:0007669"/>
    <property type="project" value="UniProtKB-UniRule"/>
</dbReference>
<evidence type="ECO:0000256" key="6">
    <source>
        <dbReference type="ARBA" id="ARBA00022989"/>
    </source>
</evidence>
<dbReference type="CDD" id="cd13123">
    <property type="entry name" value="MATE_MurJ_like"/>
    <property type="match status" value="1"/>
</dbReference>
<dbReference type="GO" id="GO:0009252">
    <property type="term" value="P:peptidoglycan biosynthetic process"/>
    <property type="evidence" value="ECO:0007669"/>
    <property type="project" value="UniProtKB-UniRule"/>
</dbReference>
<feature type="transmembrane region" description="Helical" evidence="8">
    <location>
        <begin position="347"/>
        <end position="364"/>
    </location>
</feature>
<dbReference type="HAMAP" id="MF_02078">
    <property type="entry name" value="MurJ_MviN"/>
    <property type="match status" value="1"/>
</dbReference>
<evidence type="ECO:0000256" key="3">
    <source>
        <dbReference type="ARBA" id="ARBA00022692"/>
    </source>
</evidence>
<evidence type="ECO:0000313" key="11">
    <source>
        <dbReference type="Proteomes" id="UP000030014"/>
    </source>
</evidence>
<dbReference type="EMBL" id="JDRY01000037">
    <property type="protein sequence ID" value="KGM99245.1"/>
    <property type="molecule type" value="Genomic_DNA"/>
</dbReference>
<reference evidence="10 11" key="1">
    <citation type="submission" date="2014-01" db="EMBL/GenBank/DDBJ databases">
        <title>Plasmidome dynamics in the species complex Clostridium novyi sensu lato converts strains of independent lineages into distinctly different pathogens.</title>
        <authorList>
            <person name="Skarin H."/>
            <person name="Segerman B."/>
        </authorList>
    </citation>
    <scope>NUCLEOTIDE SEQUENCE [LARGE SCALE GENOMIC DNA]</scope>
    <source>
        <strain evidence="10 11">DC5</strain>
    </source>
</reference>
<keyword evidence="8 9" id="KW-0813">Transport</keyword>
<keyword evidence="2 8" id="KW-1003">Cell membrane</keyword>
<evidence type="ECO:0000256" key="1">
    <source>
        <dbReference type="ARBA" id="ARBA00004651"/>
    </source>
</evidence>
<protein>
    <recommendedName>
        <fullName evidence="8">Probable lipid II flippase MurJ</fullName>
    </recommendedName>
</protein>
<feature type="transmembrane region" description="Helical" evidence="8">
    <location>
        <begin position="123"/>
        <end position="145"/>
    </location>
</feature>
<accession>A0A0A0II68</accession>
<dbReference type="GO" id="GO:0008360">
    <property type="term" value="P:regulation of cell shape"/>
    <property type="evidence" value="ECO:0007669"/>
    <property type="project" value="UniProtKB-UniRule"/>
</dbReference>
<evidence type="ECO:0000313" key="10">
    <source>
        <dbReference type="EMBL" id="KGM99245.1"/>
    </source>
</evidence>
<dbReference type="Proteomes" id="UP000030014">
    <property type="component" value="Unassembled WGS sequence"/>
</dbReference>
<gene>
    <name evidence="8" type="primary">murJ</name>
    <name evidence="10" type="ORF">Z955_08100</name>
</gene>
<comment type="subcellular location">
    <subcellularLocation>
        <location evidence="1 8">Cell membrane</location>
        <topology evidence="1 8">Multi-pass membrane protein</topology>
    </subcellularLocation>
</comment>
<feature type="transmembrane region" description="Helical" evidence="8">
    <location>
        <begin position="408"/>
        <end position="425"/>
    </location>
</feature>
<evidence type="ECO:0000256" key="2">
    <source>
        <dbReference type="ARBA" id="ARBA00022475"/>
    </source>
</evidence>
<feature type="transmembrane region" description="Helical" evidence="8">
    <location>
        <begin position="157"/>
        <end position="177"/>
    </location>
</feature>
<sequence>MSKVKLARFASQIMIITILSKVMGFWRDALIAKEFGATYQTDAYMMSLTIPSILFGLFGLAITTTFIPMLTKSLKEKGKGNMYEFANTVMNLITLLAIVIGVLGWKFTPQLVKLIAPGYKGDVYSLTIQLTRLSVINVVFISLNSGYTAILQTLDNFVAPSLVGVVMNVFIIGYLLFVKDTTIMGLTIATIIGNGSQILIQIPWLIKNKYKYSWKINFKDPRLKEMMVLILPVLIGIGINQINTFVDNNVASILPKGSVSVLQYANRLNSLVYGIFATSIITVIYPTLAKYINGTEIKEDFKKYLSKAINNINLIMFPATVGIIVLRTNIINVVFKRGAFDQNAVNATAIALLFLAIGTGVLGIRDIYNRAFYAIQDTKTPMKNSAIGVFTNVVLDIALVKVMGIGGLTLATTISIIVSTILLAVDLRKKIGNIDAVAVLKTGGKIFTASVIMGLVVYVININVVKFISGNRGQMVSLMVCAIVGCIVYAIAINLFKVEEYNDIKSHLLGKLKIK</sequence>
<keyword evidence="4 8" id="KW-0133">Cell shape</keyword>
<feature type="transmembrane region" description="Helical" evidence="8">
    <location>
        <begin position="227"/>
        <end position="246"/>
    </location>
</feature>
<feature type="transmembrane region" description="Helical" evidence="8">
    <location>
        <begin position="312"/>
        <end position="335"/>
    </location>
</feature>